<dbReference type="InterPro" id="IPR038282">
    <property type="entry name" value="DUF2267_sf"/>
</dbReference>
<evidence type="ECO:0000313" key="1">
    <source>
        <dbReference type="EMBL" id="GAA2361345.1"/>
    </source>
</evidence>
<dbReference type="Pfam" id="PF10025">
    <property type="entry name" value="DUF2267"/>
    <property type="match status" value="1"/>
</dbReference>
<dbReference type="EMBL" id="BAAARA010000022">
    <property type="protein sequence ID" value="GAA2361345.1"/>
    <property type="molecule type" value="Genomic_DNA"/>
</dbReference>
<protein>
    <recommendedName>
        <fullName evidence="3">DUF2267 domain-containing protein</fullName>
    </recommendedName>
</protein>
<comment type="caution">
    <text evidence="1">The sequence shown here is derived from an EMBL/GenBank/DDBJ whole genome shotgun (WGS) entry which is preliminary data.</text>
</comment>
<accession>A0ABN3GU91</accession>
<organism evidence="1 2">
    <name type="scientific">Saccharopolyspora halophila</name>
    <dbReference type="NCBI Taxonomy" id="405551"/>
    <lineage>
        <taxon>Bacteria</taxon>
        <taxon>Bacillati</taxon>
        <taxon>Actinomycetota</taxon>
        <taxon>Actinomycetes</taxon>
        <taxon>Pseudonocardiales</taxon>
        <taxon>Pseudonocardiaceae</taxon>
        <taxon>Saccharopolyspora</taxon>
    </lineage>
</organism>
<gene>
    <name evidence="1" type="ORF">GCM10009854_45840</name>
</gene>
<dbReference type="InterPro" id="IPR018727">
    <property type="entry name" value="DUF2267"/>
</dbReference>
<sequence>MKHDEFIANVRRLGEYDSTQHADHVTRCVLGVLGARMTDEEAGDLAAQLPGDLGAALRSEPEPMPTLSAEQFTSAVAARLDGASNETARWDTSAVLATVAESIDGGELNQVLSQLPSGYATFFGHPELA</sequence>
<evidence type="ECO:0008006" key="3">
    <source>
        <dbReference type="Google" id="ProtNLM"/>
    </source>
</evidence>
<keyword evidence="2" id="KW-1185">Reference proteome</keyword>
<reference evidence="1 2" key="1">
    <citation type="journal article" date="2019" name="Int. J. Syst. Evol. Microbiol.">
        <title>The Global Catalogue of Microorganisms (GCM) 10K type strain sequencing project: providing services to taxonomists for standard genome sequencing and annotation.</title>
        <authorList>
            <consortium name="The Broad Institute Genomics Platform"/>
            <consortium name="The Broad Institute Genome Sequencing Center for Infectious Disease"/>
            <person name="Wu L."/>
            <person name="Ma J."/>
        </authorList>
    </citation>
    <scope>NUCLEOTIDE SEQUENCE [LARGE SCALE GENOMIC DNA]</scope>
    <source>
        <strain evidence="1 2">JCM 16221</strain>
    </source>
</reference>
<name>A0ABN3GU91_9PSEU</name>
<dbReference type="Gene3D" id="1.10.490.110">
    <property type="entry name" value="Uncharacterized conserved protein DUF2267"/>
    <property type="match status" value="1"/>
</dbReference>
<proteinExistence type="predicted"/>
<dbReference type="Proteomes" id="UP001501218">
    <property type="component" value="Unassembled WGS sequence"/>
</dbReference>
<evidence type="ECO:0000313" key="2">
    <source>
        <dbReference type="Proteomes" id="UP001501218"/>
    </source>
</evidence>
<dbReference type="RefSeq" id="WP_344136842.1">
    <property type="nucleotide sequence ID" value="NZ_BAAARA010000022.1"/>
</dbReference>